<evidence type="ECO:0000256" key="1">
    <source>
        <dbReference type="ARBA" id="ARBA00007626"/>
    </source>
</evidence>
<dbReference type="NCBIfam" id="TIGR00756">
    <property type="entry name" value="PPR"/>
    <property type="match status" value="1"/>
</dbReference>
<dbReference type="PANTHER" id="PTHR46128:SF211">
    <property type="entry name" value="PENTACOTRIPEPTIDE-REPEAT REGION OF PRORP DOMAIN-CONTAINING PROTEIN"/>
    <property type="match status" value="1"/>
</dbReference>
<evidence type="ECO:0000313" key="5">
    <source>
        <dbReference type="EMBL" id="CAL1152991.1"/>
    </source>
</evidence>
<dbReference type="EMBL" id="CAMXCT030002659">
    <property type="protein sequence ID" value="CAL4786928.1"/>
    <property type="molecule type" value="Genomic_DNA"/>
</dbReference>
<dbReference type="Pfam" id="PF01535">
    <property type="entry name" value="PPR"/>
    <property type="match status" value="2"/>
</dbReference>
<dbReference type="EMBL" id="CAMXCT010002659">
    <property type="protein sequence ID" value="CAI3999616.1"/>
    <property type="molecule type" value="Genomic_DNA"/>
</dbReference>
<dbReference type="PROSITE" id="PS51375">
    <property type="entry name" value="PPR"/>
    <property type="match status" value="2"/>
</dbReference>
<protein>
    <submittedName>
        <fullName evidence="6">Pentacotripeptide-repeat region of PRORP domain-containing protein</fullName>
    </submittedName>
</protein>
<reference evidence="4" key="1">
    <citation type="submission" date="2022-10" db="EMBL/GenBank/DDBJ databases">
        <authorList>
            <person name="Chen Y."/>
            <person name="Dougan E. K."/>
            <person name="Chan C."/>
            <person name="Rhodes N."/>
            <person name="Thang M."/>
        </authorList>
    </citation>
    <scope>NUCLEOTIDE SEQUENCE</scope>
</reference>
<dbReference type="InterPro" id="IPR050872">
    <property type="entry name" value="PPR_P_subfamily"/>
</dbReference>
<comment type="similarity">
    <text evidence="1">Belongs to the PPR family. P subfamily.</text>
</comment>
<reference evidence="5" key="2">
    <citation type="submission" date="2024-04" db="EMBL/GenBank/DDBJ databases">
        <authorList>
            <person name="Chen Y."/>
            <person name="Shah S."/>
            <person name="Dougan E. K."/>
            <person name="Thang M."/>
            <person name="Chan C."/>
        </authorList>
    </citation>
    <scope>NUCLEOTIDE SEQUENCE [LARGE SCALE GENOMIC DNA]</scope>
</reference>
<feature type="repeat" description="PPR" evidence="2">
    <location>
        <begin position="408"/>
        <end position="442"/>
    </location>
</feature>
<dbReference type="EMBL" id="CAMXCT020002659">
    <property type="protein sequence ID" value="CAL1152991.1"/>
    <property type="molecule type" value="Genomic_DNA"/>
</dbReference>
<comment type="caution">
    <text evidence="4">The sequence shown here is derived from an EMBL/GenBank/DDBJ whole genome shotgun (WGS) entry which is preliminary data.</text>
</comment>
<dbReference type="InterPro" id="IPR002885">
    <property type="entry name" value="PPR_rpt"/>
</dbReference>
<evidence type="ECO:0000313" key="7">
    <source>
        <dbReference type="Proteomes" id="UP001152797"/>
    </source>
</evidence>
<proteinExistence type="inferred from homology"/>
<evidence type="ECO:0000313" key="4">
    <source>
        <dbReference type="EMBL" id="CAI3999616.1"/>
    </source>
</evidence>
<dbReference type="OrthoDB" id="185373at2759"/>
<dbReference type="AlphaFoldDB" id="A0A9P1CYD0"/>
<name>A0A9P1CYD0_9DINO</name>
<evidence type="ECO:0000313" key="6">
    <source>
        <dbReference type="EMBL" id="CAL4786928.1"/>
    </source>
</evidence>
<evidence type="ECO:0000256" key="3">
    <source>
        <dbReference type="SAM" id="MobiDB-lite"/>
    </source>
</evidence>
<dbReference type="Gene3D" id="1.25.40.10">
    <property type="entry name" value="Tetratricopeptide repeat domain"/>
    <property type="match status" value="3"/>
</dbReference>
<sequence length="506" mass="56695">MKILIDWIRNSHSLGFAPVSDFSPQELGPFLRFNEDIVGHFPNAPGIPRSTAVYLAAIRSCGRSAWRRAIALLDDIHGERMEQGMISHKAVLKVLEHAERWQEVLALLRSMQTRGPTPGLEEYSLALRVCGNKSRNSKITEALRANLDAFIYQDQLESCRQDEWQLVLRLIEGMAQRDLFPDKVACSSAIHILERSFRWVEALQLVAKSQRRGHSPDGALYGAIIRCCLRNDGLEEAITLMEEAIETDLRPDMETYEALVLACSSTGGWQWALFFWRDMLRTQEGQQTAFVVHESLLEACKAAGEWKWVLALLSDMEKVSLQPSVKGYQVALLACQQAKQWDWVDQLEQKLVSLEKATSKMFANRQSTSVADGEPPDLLGSLQGCADGSWEAALQLLRTLQGRKSQPDGIAFNSVIDACRRGGEIDKAIVLMEEMQEAKFDPDSKIYNEVVNALQPGQAKETPAAIRQSWSMTPGSFKIIRTPKPKRSALKWRGEAGRGSGRSPKK</sequence>
<keyword evidence="7" id="KW-1185">Reference proteome</keyword>
<organism evidence="4">
    <name type="scientific">Cladocopium goreaui</name>
    <dbReference type="NCBI Taxonomy" id="2562237"/>
    <lineage>
        <taxon>Eukaryota</taxon>
        <taxon>Sar</taxon>
        <taxon>Alveolata</taxon>
        <taxon>Dinophyceae</taxon>
        <taxon>Suessiales</taxon>
        <taxon>Symbiodiniaceae</taxon>
        <taxon>Cladocopium</taxon>
    </lineage>
</organism>
<dbReference type="PANTHER" id="PTHR46128">
    <property type="entry name" value="MITOCHONDRIAL GROUP I INTRON SPLICING FACTOR CCM1"/>
    <property type="match status" value="1"/>
</dbReference>
<feature type="region of interest" description="Disordered" evidence="3">
    <location>
        <begin position="483"/>
        <end position="506"/>
    </location>
</feature>
<dbReference type="InterPro" id="IPR011990">
    <property type="entry name" value="TPR-like_helical_dom_sf"/>
</dbReference>
<evidence type="ECO:0000256" key="2">
    <source>
        <dbReference type="PROSITE-ProRule" id="PRU00708"/>
    </source>
</evidence>
<accession>A0A9P1CYD0</accession>
<feature type="repeat" description="PPR" evidence="2">
    <location>
        <begin position="217"/>
        <end position="251"/>
    </location>
</feature>
<gene>
    <name evidence="4" type="ORF">C1SCF055_LOCUS25800</name>
</gene>
<dbReference type="Proteomes" id="UP001152797">
    <property type="component" value="Unassembled WGS sequence"/>
</dbReference>